<proteinExistence type="predicted"/>
<organism evidence="1 2">
    <name type="scientific">Antarcticirhabdus aurantiaca</name>
    <dbReference type="NCBI Taxonomy" id="2606717"/>
    <lineage>
        <taxon>Bacteria</taxon>
        <taxon>Pseudomonadati</taxon>
        <taxon>Pseudomonadota</taxon>
        <taxon>Alphaproteobacteria</taxon>
        <taxon>Hyphomicrobiales</taxon>
        <taxon>Aurantimonadaceae</taxon>
        <taxon>Antarcticirhabdus</taxon>
    </lineage>
</organism>
<sequence length="534" mass="53933">MRKRATGILLFCVFLLAAIVAGYLDMLNSERERLAQLGSLEALRDGAAAGAPAPASSRSAASGGQSAAPAPAVPVAAEAGAAEAKAPGEDKAPRFDILRAEPNGDLVVAGQAPAGATVALFGNGREIARETASEGGSFAMVLPEPLTPGAHQLALSATMPDGSRAESPQTALVDVPPAGKEDQLLAMIEEPNAPSRIVEAPKPAGAEGGEAAALAVPAAPDVRAEPPVAAAAPVAPAARAPASVAAAALANGASDAAQEPRAPSPLVVEAVEIENGRVFVAGTGAAGLRVRVYLDNALVGEAPVSRDGRFFVTARRDVPVGGHTVRADQVAADGSVAYRAEVPFARPDDGAMSAIASSEAPPATAEPVPSAATEPREDEDAGTDVAVAAMPEPVAQERDEPFEMSAAPIGSSSDPAPAAAKGPTEAAGERAAEPEVVAPAVSQPPASTETASDGSAEPVVATVQQAPLTTVEGRVIIRRGDSLWRISRDLYGAGRRYTVIYLANGDQIRDPDRIYPGQVFRVPNEAADGAENEG</sequence>
<evidence type="ECO:0000313" key="1">
    <source>
        <dbReference type="EMBL" id="WAJ30113.1"/>
    </source>
</evidence>
<protein>
    <submittedName>
        <fullName evidence="1">LysM peptidoglycan-binding domain-containing protein</fullName>
    </submittedName>
</protein>
<gene>
    <name evidence="1" type="ORF">OXU80_07875</name>
</gene>
<dbReference type="EMBL" id="CP113520">
    <property type="protein sequence ID" value="WAJ30113.1"/>
    <property type="molecule type" value="Genomic_DNA"/>
</dbReference>
<dbReference type="Proteomes" id="UP001163223">
    <property type="component" value="Chromosome"/>
</dbReference>
<accession>A0ACD4NTI3</accession>
<reference evidence="1" key="1">
    <citation type="submission" date="2022-11" db="EMBL/GenBank/DDBJ databases">
        <title>beta-Carotene-producing bacterium, Jeongeuplla avenae sp. nov., alleviates the salt stress of Arabidopsis seedlings.</title>
        <authorList>
            <person name="Jiang L."/>
            <person name="Lee J."/>
        </authorList>
    </citation>
    <scope>NUCLEOTIDE SEQUENCE</scope>
    <source>
        <strain evidence="1">DY_R2A_6</strain>
    </source>
</reference>
<keyword evidence="2" id="KW-1185">Reference proteome</keyword>
<evidence type="ECO:0000313" key="2">
    <source>
        <dbReference type="Proteomes" id="UP001163223"/>
    </source>
</evidence>
<name>A0ACD4NTI3_9HYPH</name>